<reference evidence="1" key="1">
    <citation type="journal article" date="2015" name="Nature">
        <title>Complex archaea that bridge the gap between prokaryotes and eukaryotes.</title>
        <authorList>
            <person name="Spang A."/>
            <person name="Saw J.H."/>
            <person name="Jorgensen S.L."/>
            <person name="Zaremba-Niedzwiedzka K."/>
            <person name="Martijn J."/>
            <person name="Lind A.E."/>
            <person name="van Eijk R."/>
            <person name="Schleper C."/>
            <person name="Guy L."/>
            <person name="Ettema T.J."/>
        </authorList>
    </citation>
    <scope>NUCLEOTIDE SEQUENCE</scope>
</reference>
<dbReference type="EMBL" id="LAZR01038066">
    <property type="protein sequence ID" value="KKL20523.1"/>
    <property type="molecule type" value="Genomic_DNA"/>
</dbReference>
<organism evidence="1">
    <name type="scientific">marine sediment metagenome</name>
    <dbReference type="NCBI Taxonomy" id="412755"/>
    <lineage>
        <taxon>unclassified sequences</taxon>
        <taxon>metagenomes</taxon>
        <taxon>ecological metagenomes</taxon>
    </lineage>
</organism>
<proteinExistence type="predicted"/>
<gene>
    <name evidence="1" type="ORF">LCGC14_2454600</name>
</gene>
<feature type="non-terminal residue" evidence="1">
    <location>
        <position position="1"/>
    </location>
</feature>
<protein>
    <submittedName>
        <fullName evidence="1">Uncharacterized protein</fullName>
    </submittedName>
</protein>
<sequence>PKQKKFDPEGKGFDHATAKRAGLKRDATGHMQSILPIQPGLGRVLKGTKHNTFFKTERAERNRGNVIVTGPDKTRFSVNPHRLSRGSEIDLRKDFKRKK</sequence>
<dbReference type="AlphaFoldDB" id="A0A0F9E8X7"/>
<accession>A0A0F9E8X7</accession>
<evidence type="ECO:0000313" key="1">
    <source>
        <dbReference type="EMBL" id="KKL20523.1"/>
    </source>
</evidence>
<name>A0A0F9E8X7_9ZZZZ</name>
<comment type="caution">
    <text evidence="1">The sequence shown here is derived from an EMBL/GenBank/DDBJ whole genome shotgun (WGS) entry which is preliminary data.</text>
</comment>